<reference evidence="1 2" key="1">
    <citation type="submission" date="2023-04" db="EMBL/GenBank/DDBJ databases">
        <title>Ottowia paracancer sp. nov., isolated from human stomach.</title>
        <authorList>
            <person name="Song Y."/>
        </authorList>
    </citation>
    <scope>NUCLEOTIDE SEQUENCE [LARGE SCALE GENOMIC DNA]</scope>
    <source>
        <strain evidence="1 2">10c7w1</strain>
    </source>
</reference>
<evidence type="ECO:0008006" key="3">
    <source>
        <dbReference type="Google" id="ProtNLM"/>
    </source>
</evidence>
<evidence type="ECO:0000313" key="1">
    <source>
        <dbReference type="EMBL" id="MDG9699957.1"/>
    </source>
</evidence>
<dbReference type="RefSeq" id="WP_279524769.1">
    <property type="nucleotide sequence ID" value="NZ_JARVII010000020.1"/>
</dbReference>
<comment type="caution">
    <text evidence="1">The sequence shown here is derived from an EMBL/GenBank/DDBJ whole genome shotgun (WGS) entry which is preliminary data.</text>
</comment>
<keyword evidence="2" id="KW-1185">Reference proteome</keyword>
<dbReference type="Proteomes" id="UP001237156">
    <property type="component" value="Unassembled WGS sequence"/>
</dbReference>
<dbReference type="AlphaFoldDB" id="A0AAW6RPK8"/>
<gene>
    <name evidence="1" type="ORF">QB898_09580</name>
</gene>
<organism evidence="1 2">
    <name type="scientific">Ottowia cancrivicina</name>
    <dbReference type="NCBI Taxonomy" id="3040346"/>
    <lineage>
        <taxon>Bacteria</taxon>
        <taxon>Pseudomonadati</taxon>
        <taxon>Pseudomonadota</taxon>
        <taxon>Betaproteobacteria</taxon>
        <taxon>Burkholderiales</taxon>
        <taxon>Comamonadaceae</taxon>
        <taxon>Ottowia</taxon>
    </lineage>
</organism>
<accession>A0AAW6RPK8</accession>
<protein>
    <recommendedName>
        <fullName evidence="3">DUF4279 domain-containing protein</fullName>
    </recommendedName>
</protein>
<proteinExistence type="predicted"/>
<evidence type="ECO:0000313" key="2">
    <source>
        <dbReference type="Proteomes" id="UP001237156"/>
    </source>
</evidence>
<sequence length="152" mass="17429">MSFECEILCGAFDFDEGAFLKSQAVSMRDFSIEKGRIYRWANGRVPLEKPEYHKIKFKKLRHKTTNESTEKQIVYMYQNFILSQTAIQDYIDRHAATIDLFFKCSKGDLFRKFLIVQEADEPAGFFLNAAIIERLASCGLSVDIALNPSPNA</sequence>
<name>A0AAW6RPK8_9BURK</name>
<dbReference type="EMBL" id="JARVII010000020">
    <property type="protein sequence ID" value="MDG9699957.1"/>
    <property type="molecule type" value="Genomic_DNA"/>
</dbReference>